<proteinExistence type="inferred from homology"/>
<dbReference type="Pfam" id="PF00528">
    <property type="entry name" value="BPD_transp_1"/>
    <property type="match status" value="1"/>
</dbReference>
<keyword evidence="4 7" id="KW-0812">Transmembrane</keyword>
<evidence type="ECO:0000256" key="4">
    <source>
        <dbReference type="ARBA" id="ARBA00022692"/>
    </source>
</evidence>
<comment type="subcellular location">
    <subcellularLocation>
        <location evidence="1 7">Cell membrane</location>
        <topology evidence="1 7">Multi-pass membrane protein</topology>
    </subcellularLocation>
</comment>
<dbReference type="CDD" id="cd06261">
    <property type="entry name" value="TM_PBP2"/>
    <property type="match status" value="1"/>
</dbReference>
<gene>
    <name evidence="9" type="ORF">DFP95_105294</name>
</gene>
<comment type="caution">
    <text evidence="9">The sequence shown here is derived from an EMBL/GenBank/DDBJ whole genome shotgun (WGS) entry which is preliminary data.</text>
</comment>
<evidence type="ECO:0000256" key="7">
    <source>
        <dbReference type="RuleBase" id="RU363032"/>
    </source>
</evidence>
<evidence type="ECO:0000256" key="5">
    <source>
        <dbReference type="ARBA" id="ARBA00022989"/>
    </source>
</evidence>
<dbReference type="GO" id="GO:0055085">
    <property type="term" value="P:transmembrane transport"/>
    <property type="evidence" value="ECO:0007669"/>
    <property type="project" value="InterPro"/>
</dbReference>
<dbReference type="SUPFAM" id="SSF161098">
    <property type="entry name" value="MetI-like"/>
    <property type="match status" value="1"/>
</dbReference>
<dbReference type="PANTHER" id="PTHR43744:SF9">
    <property type="entry name" value="POLYGALACTURONAN_RHAMNOGALACTURONAN TRANSPORT SYSTEM PERMEASE PROTEIN YTCP"/>
    <property type="match status" value="1"/>
</dbReference>
<feature type="domain" description="ABC transmembrane type-1" evidence="8">
    <location>
        <begin position="85"/>
        <end position="281"/>
    </location>
</feature>
<comment type="similarity">
    <text evidence="7">Belongs to the binding-protein-dependent transport system permease family.</text>
</comment>
<dbReference type="InterPro" id="IPR035906">
    <property type="entry name" value="MetI-like_sf"/>
</dbReference>
<protein>
    <submittedName>
        <fullName evidence="9">Carbohydrate ABC transporter membrane protein 2 (CUT1 family)</fullName>
    </submittedName>
</protein>
<dbReference type="InterPro" id="IPR000515">
    <property type="entry name" value="MetI-like"/>
</dbReference>
<feature type="transmembrane region" description="Helical" evidence="7">
    <location>
        <begin position="126"/>
        <end position="146"/>
    </location>
</feature>
<reference evidence="9 10" key="1">
    <citation type="submission" date="2018-07" db="EMBL/GenBank/DDBJ databases">
        <title>Genomic Encyclopedia of Type Strains, Phase III (KMG-III): the genomes of soil and plant-associated and newly described type strains.</title>
        <authorList>
            <person name="Whitman W."/>
        </authorList>
    </citation>
    <scope>NUCLEOTIDE SEQUENCE [LARGE SCALE GENOMIC DNA]</scope>
    <source>
        <strain evidence="9 10">CECT 8236</strain>
    </source>
</reference>
<dbReference type="GO" id="GO:0005886">
    <property type="term" value="C:plasma membrane"/>
    <property type="evidence" value="ECO:0007669"/>
    <property type="project" value="UniProtKB-SubCell"/>
</dbReference>
<feature type="transmembrane region" description="Helical" evidence="7">
    <location>
        <begin position="25"/>
        <end position="50"/>
    </location>
</feature>
<feature type="transmembrane region" description="Helical" evidence="7">
    <location>
        <begin position="96"/>
        <end position="114"/>
    </location>
</feature>
<evidence type="ECO:0000259" key="8">
    <source>
        <dbReference type="PROSITE" id="PS50928"/>
    </source>
</evidence>
<keyword evidence="2 7" id="KW-0813">Transport</keyword>
<dbReference type="Gene3D" id="1.10.3720.10">
    <property type="entry name" value="MetI-like"/>
    <property type="match status" value="1"/>
</dbReference>
<dbReference type="Proteomes" id="UP000256869">
    <property type="component" value="Unassembled WGS sequence"/>
</dbReference>
<keyword evidence="10" id="KW-1185">Reference proteome</keyword>
<evidence type="ECO:0000313" key="9">
    <source>
        <dbReference type="EMBL" id="RED61865.1"/>
    </source>
</evidence>
<keyword evidence="5 7" id="KW-1133">Transmembrane helix</keyword>
<keyword evidence="3" id="KW-1003">Cell membrane</keyword>
<evidence type="ECO:0000256" key="3">
    <source>
        <dbReference type="ARBA" id="ARBA00022475"/>
    </source>
</evidence>
<evidence type="ECO:0000256" key="1">
    <source>
        <dbReference type="ARBA" id="ARBA00004651"/>
    </source>
</evidence>
<name>A0A3D9IJH9_9BACL</name>
<dbReference type="EMBL" id="QRDY01000005">
    <property type="protein sequence ID" value="RED61865.1"/>
    <property type="molecule type" value="Genomic_DNA"/>
</dbReference>
<sequence>MSGKASLSSSPELSQTMKAGKRFDWFSVVNTTFLILIAVICVLPLIHIIAVSFSSSTAAAAGYVKLWPVDFTFASYEFTGGREGFWRSMVVSLERIAIGTPLNLLLTIMIAYPLSKESKNFQFRLVYAWIFFMTMLFNGGLIPWYITIKELGLLDSIWALVLPGAVPVFSIVLLLNFFREVPKELEESAVIDGANQWTTLWRIYVPISKPAIATLALFSMVEHWNSWFDGLILMGNPFNYPLQSYIQTIVIQQNFSSMSREDILNMAMISDRTLRASQIFLGSLPIIAAYPFLQKYFVKGIVLGSVKG</sequence>
<feature type="transmembrane region" description="Helical" evidence="7">
    <location>
        <begin position="274"/>
        <end position="293"/>
    </location>
</feature>
<dbReference type="PANTHER" id="PTHR43744">
    <property type="entry name" value="ABC TRANSPORTER PERMEASE PROTEIN MG189-RELATED-RELATED"/>
    <property type="match status" value="1"/>
</dbReference>
<evidence type="ECO:0000256" key="2">
    <source>
        <dbReference type="ARBA" id="ARBA00022448"/>
    </source>
</evidence>
<keyword evidence="6 7" id="KW-0472">Membrane</keyword>
<feature type="transmembrane region" description="Helical" evidence="7">
    <location>
        <begin position="158"/>
        <end position="178"/>
    </location>
</feature>
<dbReference type="PROSITE" id="PS50928">
    <property type="entry name" value="ABC_TM1"/>
    <property type="match status" value="1"/>
</dbReference>
<accession>A0A3D9IJH9</accession>
<organism evidence="9 10">
    <name type="scientific">Cohnella lupini</name>
    <dbReference type="NCBI Taxonomy" id="1294267"/>
    <lineage>
        <taxon>Bacteria</taxon>
        <taxon>Bacillati</taxon>
        <taxon>Bacillota</taxon>
        <taxon>Bacilli</taxon>
        <taxon>Bacillales</taxon>
        <taxon>Paenibacillaceae</taxon>
        <taxon>Cohnella</taxon>
    </lineage>
</organism>
<dbReference type="AlphaFoldDB" id="A0A3D9IJH9"/>
<evidence type="ECO:0000313" key="10">
    <source>
        <dbReference type="Proteomes" id="UP000256869"/>
    </source>
</evidence>
<evidence type="ECO:0000256" key="6">
    <source>
        <dbReference type="ARBA" id="ARBA00023136"/>
    </source>
</evidence>